<dbReference type="Proteomes" id="UP001240447">
    <property type="component" value="Unassembled WGS sequence"/>
</dbReference>
<dbReference type="CDD" id="cd04275">
    <property type="entry name" value="ZnMc_pappalysin_like"/>
    <property type="match status" value="1"/>
</dbReference>
<comment type="caution">
    <text evidence="10">The sequence shown here is derived from an EMBL/GenBank/DDBJ whole genome shotgun (WGS) entry which is preliminary data.</text>
</comment>
<feature type="domain" description="Peptidase M43 pregnancy-associated plasma-A" evidence="9">
    <location>
        <begin position="206"/>
        <end position="288"/>
    </location>
</feature>
<evidence type="ECO:0000313" key="11">
    <source>
        <dbReference type="Proteomes" id="UP001240447"/>
    </source>
</evidence>
<organism evidence="10 11">
    <name type="scientific">Nocardioides massiliensis</name>
    <dbReference type="NCBI Taxonomy" id="1325935"/>
    <lineage>
        <taxon>Bacteria</taxon>
        <taxon>Bacillati</taxon>
        <taxon>Actinomycetota</taxon>
        <taxon>Actinomycetes</taxon>
        <taxon>Propionibacteriales</taxon>
        <taxon>Nocardioidaceae</taxon>
        <taxon>Nocardioides</taxon>
    </lineage>
</organism>
<name>A0ABT9NIS6_9ACTN</name>
<evidence type="ECO:0000256" key="4">
    <source>
        <dbReference type="ARBA" id="ARBA00022729"/>
    </source>
</evidence>
<evidence type="ECO:0000313" key="10">
    <source>
        <dbReference type="EMBL" id="MDP9820313.1"/>
    </source>
</evidence>
<dbReference type="SUPFAM" id="SSF55486">
    <property type="entry name" value="Metalloproteases ('zincins'), catalytic domain"/>
    <property type="match status" value="1"/>
</dbReference>
<sequence>MTAAATGRRAVGLRVPLFGLLVGGLPLVLAATLLLVPSVPAGAVDDCSAPDTFGVASVPGGADREIHVPVHVHVLAGERRAGPSRQRIARQLRVLNRAYAGGQSKANVASPFRFRVVSLRRVRNDRWRTAGALGTDPAAARMRRALHRGSTTALNLYIGAPRGGPDATLGQATAPWEAARRPRLDGVTIHQGTLPGGSLRPFHRGDTLVHEVGHWLGLLHTFEGGCTGRGDGVADTPAAAQPTHLCDLHQDTCPDQPGLDPVSNFMNYAPDACMNHFTRGQVRRMTQMWEAFRA</sequence>
<keyword evidence="5" id="KW-0378">Hydrolase</keyword>
<gene>
    <name evidence="10" type="ORF">J2S59_000122</name>
</gene>
<evidence type="ECO:0000256" key="7">
    <source>
        <dbReference type="ARBA" id="ARBA00023049"/>
    </source>
</evidence>
<evidence type="ECO:0000256" key="6">
    <source>
        <dbReference type="ARBA" id="ARBA00022833"/>
    </source>
</evidence>
<dbReference type="PANTHER" id="PTHR47466:SF1">
    <property type="entry name" value="METALLOPROTEASE MEP1 (AFU_ORTHOLOGUE AFUA_1G07730)-RELATED"/>
    <property type="match status" value="1"/>
</dbReference>
<comment type="similarity">
    <text evidence="1">Belongs to the peptidase M43B family.</text>
</comment>
<keyword evidence="6" id="KW-0862">Zinc</keyword>
<evidence type="ECO:0000256" key="2">
    <source>
        <dbReference type="ARBA" id="ARBA00022670"/>
    </source>
</evidence>
<proteinExistence type="inferred from homology"/>
<evidence type="ECO:0000256" key="8">
    <source>
        <dbReference type="ARBA" id="ARBA00023157"/>
    </source>
</evidence>
<keyword evidence="7" id="KW-0482">Metalloprotease</keyword>
<accession>A0ABT9NIS6</accession>
<keyword evidence="3" id="KW-0479">Metal-binding</keyword>
<keyword evidence="2" id="KW-0645">Protease</keyword>
<evidence type="ECO:0000256" key="3">
    <source>
        <dbReference type="ARBA" id="ARBA00022723"/>
    </source>
</evidence>
<dbReference type="InterPro" id="IPR024079">
    <property type="entry name" value="MetalloPept_cat_dom_sf"/>
</dbReference>
<evidence type="ECO:0000259" key="9">
    <source>
        <dbReference type="Pfam" id="PF05572"/>
    </source>
</evidence>
<keyword evidence="11" id="KW-1185">Reference proteome</keyword>
<keyword evidence="8" id="KW-1015">Disulfide bond</keyword>
<dbReference type="Pfam" id="PF05572">
    <property type="entry name" value="Peptidase_M43"/>
    <property type="match status" value="1"/>
</dbReference>
<protein>
    <recommendedName>
        <fullName evidence="9">Peptidase M43 pregnancy-associated plasma-A domain-containing protein</fullName>
    </recommendedName>
</protein>
<evidence type="ECO:0000256" key="5">
    <source>
        <dbReference type="ARBA" id="ARBA00022801"/>
    </source>
</evidence>
<dbReference type="PANTHER" id="PTHR47466">
    <property type="match status" value="1"/>
</dbReference>
<keyword evidence="4" id="KW-0732">Signal</keyword>
<dbReference type="Gene3D" id="3.40.390.10">
    <property type="entry name" value="Collagenase (Catalytic Domain)"/>
    <property type="match status" value="1"/>
</dbReference>
<reference evidence="10 11" key="1">
    <citation type="submission" date="2023-07" db="EMBL/GenBank/DDBJ databases">
        <title>Sequencing the genomes of 1000 actinobacteria strains.</title>
        <authorList>
            <person name="Klenk H.-P."/>
        </authorList>
    </citation>
    <scope>NUCLEOTIDE SEQUENCE [LARGE SCALE GENOMIC DNA]</scope>
    <source>
        <strain evidence="10 11">GD13</strain>
    </source>
</reference>
<dbReference type="InterPro" id="IPR008754">
    <property type="entry name" value="Peptidase_M43"/>
</dbReference>
<dbReference type="RefSeq" id="WP_068123652.1">
    <property type="nucleotide sequence ID" value="NZ_CCXJ01000663.1"/>
</dbReference>
<evidence type="ECO:0000256" key="1">
    <source>
        <dbReference type="ARBA" id="ARBA00008721"/>
    </source>
</evidence>
<dbReference type="EMBL" id="JAUSQM010000001">
    <property type="protein sequence ID" value="MDP9820313.1"/>
    <property type="molecule type" value="Genomic_DNA"/>
</dbReference>